<comment type="caution">
    <text evidence="2">The sequence shown here is derived from an EMBL/GenBank/DDBJ whole genome shotgun (WGS) entry which is preliminary data.</text>
</comment>
<accession>A0A9W5TAT0</accession>
<feature type="region of interest" description="Disordered" evidence="1">
    <location>
        <begin position="109"/>
        <end position="141"/>
    </location>
</feature>
<keyword evidence="3" id="KW-1185">Reference proteome</keyword>
<dbReference type="Proteomes" id="UP001057455">
    <property type="component" value="Unassembled WGS sequence"/>
</dbReference>
<dbReference type="AlphaFoldDB" id="A0A9W5TAT0"/>
<evidence type="ECO:0000256" key="1">
    <source>
        <dbReference type="SAM" id="MobiDB-lite"/>
    </source>
</evidence>
<evidence type="ECO:0000313" key="2">
    <source>
        <dbReference type="EMBL" id="GFE54413.1"/>
    </source>
</evidence>
<name>A0A9W5TAT0_BABOV</name>
<proteinExistence type="predicted"/>
<evidence type="ECO:0000313" key="3">
    <source>
        <dbReference type="Proteomes" id="UP001057455"/>
    </source>
</evidence>
<dbReference type="OrthoDB" id="365874at2759"/>
<protein>
    <submittedName>
        <fullName evidence="2">Bifunctional (P)ppGpp synthase hydrolase, putative</fullName>
    </submittedName>
</protein>
<dbReference type="EMBL" id="BLIY01000016">
    <property type="protein sequence ID" value="GFE54413.1"/>
    <property type="molecule type" value="Genomic_DNA"/>
</dbReference>
<reference evidence="2" key="1">
    <citation type="submission" date="2019-12" db="EMBL/GenBank/DDBJ databases">
        <title>Genome sequence of Babesia ovis.</title>
        <authorList>
            <person name="Yamagishi J."/>
            <person name="Sevinc F."/>
            <person name="Xuan X."/>
        </authorList>
    </citation>
    <scope>NUCLEOTIDE SEQUENCE</scope>
    <source>
        <strain evidence="2">Selcuk</strain>
    </source>
</reference>
<feature type="region of interest" description="Disordered" evidence="1">
    <location>
        <begin position="19"/>
        <end position="40"/>
    </location>
</feature>
<dbReference type="GO" id="GO:0016787">
    <property type="term" value="F:hydrolase activity"/>
    <property type="evidence" value="ECO:0007669"/>
    <property type="project" value="UniProtKB-KW"/>
</dbReference>
<gene>
    <name evidence="2" type="ORF">BaOVIS_018170</name>
</gene>
<keyword evidence="2" id="KW-0378">Hydrolase</keyword>
<sequence length="244" mass="27001">MAKLTRIVKKILLKDAPEHDVRKQEATSVPSVESFATRGLPQPTVDFSNLPIIDDEELRQRAAEKARLKSLTKVSRKGSTIAKARPSASRIKSKVVLPKVKGRKGLHNLLLSPEPEPVETATASKADAKVKPSKPAPVSTTVNTKVIKPQSRGKRRREATKEMWRRKYDFANEAKRLVEAYHQEDHHGIALGNISDLKGEISSLEAMLTSISSSDRTAPKPSSKRLLRAKLRNRALLQAALNNS</sequence>
<organism evidence="2 3">
    <name type="scientific">Babesia ovis</name>
    <dbReference type="NCBI Taxonomy" id="5869"/>
    <lineage>
        <taxon>Eukaryota</taxon>
        <taxon>Sar</taxon>
        <taxon>Alveolata</taxon>
        <taxon>Apicomplexa</taxon>
        <taxon>Aconoidasida</taxon>
        <taxon>Piroplasmida</taxon>
        <taxon>Babesiidae</taxon>
        <taxon>Babesia</taxon>
    </lineage>
</organism>